<sequence length="324" mass="36945">MNRFAPSDVPEPHYIAMYGGTGVGKSTFVNDASGIDSMPVGHDLPSCTQQVMASETFKLDGQDIVLFDTPGFDDTTISDADTLKRIAEFLESMYRRGIKLKGLVYLHRITDMRMTGASARTYRLLRNLCGAENLSNVVIVTNMWSDPPTEDELLRERQLQTDFFRSALDEGAQMMRREHPGQQSAHKILRALLPKPAVHPKLPVELGMGIPLQETEAGRMVRAEIEAKLSKQDQELKDLREEIKTLVTDSNSKAQRELEQYRERKEREMTLLRAQLASLTMEIEEGRRFWEGQFEDMRARRIQAMRLAEEQGDTGRFSTIGRDY</sequence>
<feature type="coiled-coil region" evidence="1">
    <location>
        <begin position="222"/>
        <end position="282"/>
    </location>
</feature>
<organism evidence="4 5">
    <name type="scientific">Rhizoctonia solani</name>
    <dbReference type="NCBI Taxonomy" id="456999"/>
    <lineage>
        <taxon>Eukaryota</taxon>
        <taxon>Fungi</taxon>
        <taxon>Dikarya</taxon>
        <taxon>Basidiomycota</taxon>
        <taxon>Agaricomycotina</taxon>
        <taxon>Agaricomycetes</taxon>
        <taxon>Cantharellales</taxon>
        <taxon>Ceratobasidiaceae</taxon>
        <taxon>Rhizoctonia</taxon>
    </lineage>
</organism>
<dbReference type="AlphaFoldDB" id="A0A0K6FWT5"/>
<dbReference type="CDD" id="cd00882">
    <property type="entry name" value="Ras_like_GTPase"/>
    <property type="match status" value="1"/>
</dbReference>
<dbReference type="Gene3D" id="3.40.50.300">
    <property type="entry name" value="P-loop containing nucleotide triphosphate hydrolases"/>
    <property type="match status" value="1"/>
</dbReference>
<dbReference type="Pfam" id="PF01926">
    <property type="entry name" value="MMR_HSR1"/>
    <property type="match status" value="1"/>
</dbReference>
<dbReference type="GO" id="GO:0005525">
    <property type="term" value="F:GTP binding"/>
    <property type="evidence" value="ECO:0007669"/>
    <property type="project" value="InterPro"/>
</dbReference>
<accession>A0A0K6FWT5</accession>
<dbReference type="InterPro" id="IPR027417">
    <property type="entry name" value="P-loop_NTPase"/>
</dbReference>
<dbReference type="InterPro" id="IPR006073">
    <property type="entry name" value="GTP-bd"/>
</dbReference>
<evidence type="ECO:0000259" key="2">
    <source>
        <dbReference type="Pfam" id="PF01926"/>
    </source>
</evidence>
<dbReference type="SUPFAM" id="SSF52540">
    <property type="entry name" value="P-loop containing nucleoside triphosphate hydrolases"/>
    <property type="match status" value="1"/>
</dbReference>
<evidence type="ECO:0000313" key="5">
    <source>
        <dbReference type="Proteomes" id="UP000044841"/>
    </source>
</evidence>
<name>A0A0K6FWT5_9AGAM</name>
<keyword evidence="5" id="KW-1185">Reference proteome</keyword>
<evidence type="ECO:0000313" key="4">
    <source>
        <dbReference type="EMBL" id="CUA70609.1"/>
    </source>
</evidence>
<proteinExistence type="predicted"/>
<protein>
    <recommendedName>
        <fullName evidence="2">G domain-containing protein</fullName>
    </recommendedName>
</protein>
<reference evidence="4 5" key="1">
    <citation type="submission" date="2015-07" db="EMBL/GenBank/DDBJ databases">
        <authorList>
            <person name="Noorani M."/>
        </authorList>
    </citation>
    <scope>NUCLEOTIDE SEQUENCE [LARGE SCALE GENOMIC DNA]</scope>
    <source>
        <strain evidence="4">BBA 69670</strain>
    </source>
</reference>
<dbReference type="EMBL" id="CAJMWT010000883">
    <property type="protein sequence ID" value="CAE6360644.1"/>
    <property type="molecule type" value="Genomic_DNA"/>
</dbReference>
<evidence type="ECO:0000256" key="1">
    <source>
        <dbReference type="SAM" id="Coils"/>
    </source>
</evidence>
<dbReference type="Proteomes" id="UP000663843">
    <property type="component" value="Unassembled WGS sequence"/>
</dbReference>
<feature type="domain" description="G" evidence="2">
    <location>
        <begin position="15"/>
        <end position="78"/>
    </location>
</feature>
<evidence type="ECO:0000313" key="3">
    <source>
        <dbReference type="EMBL" id="CAE6360644.1"/>
    </source>
</evidence>
<dbReference type="Proteomes" id="UP000044841">
    <property type="component" value="Unassembled WGS sequence"/>
</dbReference>
<keyword evidence="1" id="KW-0175">Coiled coil</keyword>
<reference evidence="3" key="2">
    <citation type="submission" date="2021-01" db="EMBL/GenBank/DDBJ databases">
        <authorList>
            <person name="Kaushik A."/>
        </authorList>
    </citation>
    <scope>NUCLEOTIDE SEQUENCE</scope>
    <source>
        <strain evidence="3">AG2-2IIIB</strain>
    </source>
</reference>
<dbReference type="EMBL" id="CYGV01001189">
    <property type="protein sequence ID" value="CUA70609.1"/>
    <property type="molecule type" value="Genomic_DNA"/>
</dbReference>
<gene>
    <name evidence="3" type="ORF">RDB_LOCUS11861</name>
    <name evidence="4" type="ORF">RSOLAG22IIIB_09033</name>
</gene>